<gene>
    <name evidence="2" type="ORF">DFR36_11051</name>
</gene>
<evidence type="ECO:0000313" key="2">
    <source>
        <dbReference type="EMBL" id="PWW43613.1"/>
    </source>
</evidence>
<name>A0A317R7V0_9BURK</name>
<sequence length="119" mass="13174">MSSPPSTPRPSVMQLNIKEKAALYAAYIPFFEQGGIFVPTAREYRLGDDVYVLLTLPDDPKRYPIAGRVAWITPARAAGNRTQGVGIQFPKDEQSSQLRHRIEEILGSSLASDRATQTI</sequence>
<dbReference type="InterPro" id="IPR009875">
    <property type="entry name" value="PilZ_domain"/>
</dbReference>
<proteinExistence type="predicted"/>
<comment type="caution">
    <text evidence="2">The sequence shown here is derived from an EMBL/GenBank/DDBJ whole genome shotgun (WGS) entry which is preliminary data.</text>
</comment>
<dbReference type="Pfam" id="PF07238">
    <property type="entry name" value="PilZ"/>
    <property type="match status" value="1"/>
</dbReference>
<protein>
    <submittedName>
        <fullName evidence="2">Type IV pilus assembly protein PilZ</fullName>
    </submittedName>
</protein>
<dbReference type="OrthoDB" id="5296245at2"/>
<organism evidence="2 3">
    <name type="scientific">Melaminivora alkalimesophila</name>
    <dbReference type="NCBI Taxonomy" id="1165852"/>
    <lineage>
        <taxon>Bacteria</taxon>
        <taxon>Pseudomonadati</taxon>
        <taxon>Pseudomonadota</taxon>
        <taxon>Betaproteobacteria</taxon>
        <taxon>Burkholderiales</taxon>
        <taxon>Comamonadaceae</taxon>
        <taxon>Melaminivora</taxon>
    </lineage>
</organism>
<dbReference type="AlphaFoldDB" id="A0A317R7V0"/>
<accession>A0A317R7V0</accession>
<evidence type="ECO:0000259" key="1">
    <source>
        <dbReference type="Pfam" id="PF07238"/>
    </source>
</evidence>
<dbReference type="Gene3D" id="2.40.10.220">
    <property type="entry name" value="predicted glycosyltransferase like domains"/>
    <property type="match status" value="1"/>
</dbReference>
<dbReference type="Proteomes" id="UP000246483">
    <property type="component" value="Unassembled WGS sequence"/>
</dbReference>
<keyword evidence="3" id="KW-1185">Reference proteome</keyword>
<dbReference type="RefSeq" id="WP_040436328.1">
    <property type="nucleotide sequence ID" value="NZ_ALEE01000404.1"/>
</dbReference>
<evidence type="ECO:0000313" key="3">
    <source>
        <dbReference type="Proteomes" id="UP000246483"/>
    </source>
</evidence>
<reference evidence="2 3" key="1">
    <citation type="submission" date="2018-05" db="EMBL/GenBank/DDBJ databases">
        <title>Genomic Encyclopedia of Type Strains, Phase IV (KMG-IV): sequencing the most valuable type-strain genomes for metagenomic binning, comparative biology and taxonomic classification.</title>
        <authorList>
            <person name="Goeker M."/>
        </authorList>
    </citation>
    <scope>NUCLEOTIDE SEQUENCE [LARGE SCALE GENOMIC DNA]</scope>
    <source>
        <strain evidence="2 3">DSM 26006</strain>
    </source>
</reference>
<feature type="domain" description="PilZ" evidence="1">
    <location>
        <begin position="13"/>
        <end position="104"/>
    </location>
</feature>
<dbReference type="EMBL" id="QGUB01000010">
    <property type="protein sequence ID" value="PWW43613.1"/>
    <property type="molecule type" value="Genomic_DNA"/>
</dbReference>
<dbReference type="GO" id="GO:0035438">
    <property type="term" value="F:cyclic-di-GMP binding"/>
    <property type="evidence" value="ECO:0007669"/>
    <property type="project" value="InterPro"/>
</dbReference>